<dbReference type="InterPro" id="IPR036388">
    <property type="entry name" value="WH-like_DNA-bd_sf"/>
</dbReference>
<sequence length="404" mass="40968">MTALRTTGRPAATTGNSPGRLLQLIRSRDDWTRQQLLAETGLSRMTLFERLDTLFRAGLVHEAGAAGPTGGRPAALIRFAGQGRVVLVLDLDHHTARVAVTDLTGHSLRERELPVDIAGPPAEVLTTVCEAGAALLASGAGETLVGVGVALPGPVSPVTGLLRPATVMPGWDGFPIAAVIAARWPVPVLLENDARAHALGEAAERPGTTPLVAVKYAHGIGAGVVLDGALLCGFDGAAGDIGHIRVTGGDPAGSAAPVCRCGRTGCLAAYASGYALLRRRGVTPSPSDDLAARVAAAPDLRAGARLLGRTLAGLVALVNPQTIVLGGSLGRLPVVVDEVAAAVRADALERLTGDLEIVASTARHPAAVGMAALVTGHVYDPEVVDAGLRERAGAGGSAARPSGR</sequence>
<dbReference type="InterPro" id="IPR036390">
    <property type="entry name" value="WH_DNA-bd_sf"/>
</dbReference>
<dbReference type="SUPFAM" id="SSF46785">
    <property type="entry name" value="Winged helix' DNA-binding domain"/>
    <property type="match status" value="1"/>
</dbReference>
<dbReference type="Pfam" id="PF00480">
    <property type="entry name" value="ROK"/>
    <property type="match status" value="1"/>
</dbReference>
<keyword evidence="2" id="KW-0808">Transferase</keyword>
<name>A0A7W9LJW8_9ACTN</name>
<keyword evidence="2" id="KW-0418">Kinase</keyword>
<dbReference type="InterPro" id="IPR000600">
    <property type="entry name" value="ROK"/>
</dbReference>
<protein>
    <submittedName>
        <fullName evidence="2">Putative NBD/HSP70 family sugar kinase</fullName>
    </submittedName>
</protein>
<evidence type="ECO:0000313" key="3">
    <source>
        <dbReference type="Proteomes" id="UP000542813"/>
    </source>
</evidence>
<dbReference type="GO" id="GO:0016301">
    <property type="term" value="F:kinase activity"/>
    <property type="evidence" value="ECO:0007669"/>
    <property type="project" value="UniProtKB-KW"/>
</dbReference>
<evidence type="ECO:0000256" key="1">
    <source>
        <dbReference type="ARBA" id="ARBA00006479"/>
    </source>
</evidence>
<dbReference type="PANTHER" id="PTHR18964:SF173">
    <property type="entry name" value="GLUCOKINASE"/>
    <property type="match status" value="1"/>
</dbReference>
<dbReference type="Proteomes" id="UP000542813">
    <property type="component" value="Unassembled WGS sequence"/>
</dbReference>
<gene>
    <name evidence="2" type="ORF">HD601_001052</name>
</gene>
<dbReference type="EMBL" id="JACHMM010000001">
    <property type="protein sequence ID" value="MBB5786477.1"/>
    <property type="molecule type" value="Genomic_DNA"/>
</dbReference>
<reference evidence="2 3" key="1">
    <citation type="submission" date="2020-08" db="EMBL/GenBank/DDBJ databases">
        <title>Sequencing the genomes of 1000 actinobacteria strains.</title>
        <authorList>
            <person name="Klenk H.-P."/>
        </authorList>
    </citation>
    <scope>NUCLEOTIDE SEQUENCE [LARGE SCALE GENOMIC DNA]</scope>
    <source>
        <strain evidence="2 3">DSM 102122</strain>
    </source>
</reference>
<dbReference type="InterPro" id="IPR043129">
    <property type="entry name" value="ATPase_NBD"/>
</dbReference>
<accession>A0A7W9LJW8</accession>
<keyword evidence="3" id="KW-1185">Reference proteome</keyword>
<dbReference type="SUPFAM" id="SSF53067">
    <property type="entry name" value="Actin-like ATPase domain"/>
    <property type="match status" value="1"/>
</dbReference>
<dbReference type="Gene3D" id="3.30.420.40">
    <property type="match status" value="2"/>
</dbReference>
<dbReference type="PANTHER" id="PTHR18964">
    <property type="entry name" value="ROK (REPRESSOR, ORF, KINASE) FAMILY"/>
    <property type="match status" value="1"/>
</dbReference>
<dbReference type="Gene3D" id="1.10.10.10">
    <property type="entry name" value="Winged helix-like DNA-binding domain superfamily/Winged helix DNA-binding domain"/>
    <property type="match status" value="1"/>
</dbReference>
<organism evidence="2 3">
    <name type="scientific">Jiangella mangrovi</name>
    <dbReference type="NCBI Taxonomy" id="1524084"/>
    <lineage>
        <taxon>Bacteria</taxon>
        <taxon>Bacillati</taxon>
        <taxon>Actinomycetota</taxon>
        <taxon>Actinomycetes</taxon>
        <taxon>Jiangellales</taxon>
        <taxon>Jiangellaceae</taxon>
        <taxon>Jiangella</taxon>
    </lineage>
</organism>
<evidence type="ECO:0000313" key="2">
    <source>
        <dbReference type="EMBL" id="MBB5786477.1"/>
    </source>
</evidence>
<comment type="similarity">
    <text evidence="1">Belongs to the ROK (NagC/XylR) family.</text>
</comment>
<dbReference type="AlphaFoldDB" id="A0A7W9LJW8"/>
<dbReference type="RefSeq" id="WP_184819947.1">
    <property type="nucleotide sequence ID" value="NZ_JACHMM010000001.1"/>
</dbReference>
<comment type="caution">
    <text evidence="2">The sequence shown here is derived from an EMBL/GenBank/DDBJ whole genome shotgun (WGS) entry which is preliminary data.</text>
</comment>
<proteinExistence type="inferred from homology"/>